<keyword evidence="2" id="KW-0521">NADP</keyword>
<comment type="similarity">
    <text evidence="1">Belongs to the NAD(P)-dependent epimerase/dehydratase family. Fucose synthase subfamily.</text>
</comment>
<dbReference type="SUPFAM" id="SSF51735">
    <property type="entry name" value="NAD(P)-binding Rossmann-fold domains"/>
    <property type="match status" value="1"/>
</dbReference>
<keyword evidence="3" id="KW-0560">Oxidoreductase</keyword>
<evidence type="ECO:0000256" key="3">
    <source>
        <dbReference type="ARBA" id="ARBA00023002"/>
    </source>
</evidence>
<evidence type="ECO:0000259" key="5">
    <source>
        <dbReference type="Pfam" id="PF01370"/>
    </source>
</evidence>
<dbReference type="GO" id="GO:0050577">
    <property type="term" value="F:GDP-L-fucose synthase activity"/>
    <property type="evidence" value="ECO:0007669"/>
    <property type="project" value="TreeGrafter"/>
</dbReference>
<dbReference type="InterPro" id="IPR001509">
    <property type="entry name" value="Epimerase_deHydtase"/>
</dbReference>
<gene>
    <name evidence="6" type="ORF">METZ01_LOCUS295696</name>
</gene>
<organism evidence="6">
    <name type="scientific">marine metagenome</name>
    <dbReference type="NCBI Taxonomy" id="408172"/>
    <lineage>
        <taxon>unclassified sequences</taxon>
        <taxon>metagenomes</taxon>
        <taxon>ecological metagenomes</taxon>
    </lineage>
</organism>
<evidence type="ECO:0000256" key="4">
    <source>
        <dbReference type="ARBA" id="ARBA00023235"/>
    </source>
</evidence>
<dbReference type="GO" id="GO:0016853">
    <property type="term" value="F:isomerase activity"/>
    <property type="evidence" value="ECO:0007669"/>
    <property type="project" value="UniProtKB-KW"/>
</dbReference>
<protein>
    <recommendedName>
        <fullName evidence="5">NAD-dependent epimerase/dehydratase domain-containing protein</fullName>
    </recommendedName>
</protein>
<dbReference type="PANTHER" id="PTHR43238">
    <property type="entry name" value="GDP-L-FUCOSE SYNTHASE"/>
    <property type="match status" value="1"/>
</dbReference>
<dbReference type="Pfam" id="PF01370">
    <property type="entry name" value="Epimerase"/>
    <property type="match status" value="1"/>
</dbReference>
<evidence type="ECO:0000256" key="1">
    <source>
        <dbReference type="ARBA" id="ARBA00005959"/>
    </source>
</evidence>
<feature type="domain" description="NAD-dependent epimerase/dehydratase" evidence="5">
    <location>
        <begin position="8"/>
        <end position="239"/>
    </location>
</feature>
<keyword evidence="4" id="KW-0413">Isomerase</keyword>
<dbReference type="InterPro" id="IPR028614">
    <property type="entry name" value="GDP_fucose/colitose_synth"/>
</dbReference>
<evidence type="ECO:0000313" key="6">
    <source>
        <dbReference type="EMBL" id="SVC42842.1"/>
    </source>
</evidence>
<name>A0A382M649_9ZZZZ</name>
<evidence type="ECO:0000256" key="2">
    <source>
        <dbReference type="ARBA" id="ARBA00022857"/>
    </source>
</evidence>
<sequence>MINLQSKIYVAGHKGLVGSAIVRQLKKEGYKKIIFADRSKLDLTNQLKVLKFLKRKKPDFIFIAAAKVGGIYSNNKYKAQFIYENLSIQSNLIHSAYLCGIKNLICLGSSCVYPRNSKQPIKESYLLEGKLESTNDAYAVAKIAGIKMCQSYNEQYKTNYKCLMPTNTFGPNDNYDNLNSHFFPSLINKIYKIKKNKKKFLVLWGNGKAKREVLYVDDLAKACVYFMKRKTKHTLINIGSGKDYSIKYYANLILKLIIPNKKIVIKYDKSKPNGTPRKVLDVSLAKQYGWHSSTNLKEAIIKTYSSYLKEIN</sequence>
<dbReference type="EMBL" id="UINC01090682">
    <property type="protein sequence ID" value="SVC42842.1"/>
    <property type="molecule type" value="Genomic_DNA"/>
</dbReference>
<dbReference type="InterPro" id="IPR036291">
    <property type="entry name" value="NAD(P)-bd_dom_sf"/>
</dbReference>
<dbReference type="HAMAP" id="MF_00956">
    <property type="entry name" value="GDP_fucose_synth"/>
    <property type="match status" value="1"/>
</dbReference>
<dbReference type="Gene3D" id="3.90.25.10">
    <property type="entry name" value="UDP-galactose 4-epimerase, domain 1"/>
    <property type="match status" value="1"/>
</dbReference>
<proteinExistence type="inferred from homology"/>
<dbReference type="PANTHER" id="PTHR43238:SF1">
    <property type="entry name" value="GDP-L-FUCOSE SYNTHASE"/>
    <property type="match status" value="1"/>
</dbReference>
<reference evidence="6" key="1">
    <citation type="submission" date="2018-05" db="EMBL/GenBank/DDBJ databases">
        <authorList>
            <person name="Lanie J.A."/>
            <person name="Ng W.-L."/>
            <person name="Kazmierczak K.M."/>
            <person name="Andrzejewski T.M."/>
            <person name="Davidsen T.M."/>
            <person name="Wayne K.J."/>
            <person name="Tettelin H."/>
            <person name="Glass J.I."/>
            <person name="Rusch D."/>
            <person name="Podicherti R."/>
            <person name="Tsui H.-C.T."/>
            <person name="Winkler M.E."/>
        </authorList>
    </citation>
    <scope>NUCLEOTIDE SEQUENCE</scope>
</reference>
<dbReference type="CDD" id="cd05239">
    <property type="entry name" value="GDP_FS_SDR_e"/>
    <property type="match status" value="1"/>
</dbReference>
<dbReference type="Gene3D" id="3.40.50.720">
    <property type="entry name" value="NAD(P)-binding Rossmann-like Domain"/>
    <property type="match status" value="1"/>
</dbReference>
<accession>A0A382M649</accession>
<dbReference type="AlphaFoldDB" id="A0A382M649"/>